<evidence type="ECO:0000313" key="2">
    <source>
        <dbReference type="EMBL" id="ODV84579.1"/>
    </source>
</evidence>
<accession>A0A1E4SYK9</accession>
<evidence type="ECO:0000259" key="1">
    <source>
        <dbReference type="PROSITE" id="PS00276"/>
    </source>
</evidence>
<dbReference type="PROSITE" id="PS00276">
    <property type="entry name" value="CHANNEL_COLICIN"/>
    <property type="match status" value="1"/>
</dbReference>
<dbReference type="SUPFAM" id="SSF52540">
    <property type="entry name" value="P-loop containing nucleoside triphosphate hydrolases"/>
    <property type="match status" value="1"/>
</dbReference>
<sequence>MSATAQSFDYLKQFIQKKLDCSTANWKPLIIGIEGPQGSGKTYLSTKLTKKLSEEYPSLKIVTVSMDDFYFTFQEQLRITQSNPGNMLLEGRGLPGTHDLKLLLECFDKIQMGQLPISIPFYDKSLHGGKGDRANMTEWNHVTDRKIDVVLFEGWFNGYLPYDDDTQLLSNWKKIQSEWNPKFNSLSLEHISKLNQDLKNYVKIWKKFDCFVYLTTTNLSNVYKWRLQQEHNLIQTRGIGMSDDEVESFVNRYMPAYHLYYHRLSEITKLVPDTLRLDIGLDREVINIYKASL</sequence>
<gene>
    <name evidence="2" type="ORF">CANARDRAFT_8562</name>
</gene>
<dbReference type="Proteomes" id="UP000094801">
    <property type="component" value="Unassembled WGS sequence"/>
</dbReference>
<protein>
    <recommendedName>
        <fullName evidence="1">Channel forming colicins domain-containing protein</fullName>
    </recommendedName>
</protein>
<proteinExistence type="predicted"/>
<dbReference type="InterPro" id="IPR011646">
    <property type="entry name" value="KAP_P-loop"/>
</dbReference>
<name>A0A1E4SYK9_9ASCO</name>
<dbReference type="InterPro" id="IPR027417">
    <property type="entry name" value="P-loop_NTPase"/>
</dbReference>
<dbReference type="Gene3D" id="3.40.50.300">
    <property type="entry name" value="P-loop containing nucleotide triphosphate hydrolases"/>
    <property type="match status" value="1"/>
</dbReference>
<dbReference type="InterPro" id="IPR000293">
    <property type="entry name" value="Channel_colicin_C"/>
</dbReference>
<keyword evidence="3" id="KW-1185">Reference proteome</keyword>
<dbReference type="GO" id="GO:0140911">
    <property type="term" value="F:pore-forming activity"/>
    <property type="evidence" value="ECO:0007669"/>
    <property type="project" value="InterPro"/>
</dbReference>
<dbReference type="EMBL" id="KV453856">
    <property type="protein sequence ID" value="ODV84579.1"/>
    <property type="molecule type" value="Genomic_DNA"/>
</dbReference>
<dbReference type="AlphaFoldDB" id="A0A1E4SYK9"/>
<dbReference type="OrthoDB" id="347435at2759"/>
<dbReference type="Pfam" id="PF07693">
    <property type="entry name" value="KAP_NTPase"/>
    <property type="match status" value="1"/>
</dbReference>
<reference evidence="3" key="1">
    <citation type="submission" date="2016-04" db="EMBL/GenBank/DDBJ databases">
        <title>Comparative genomics of biotechnologically important yeasts.</title>
        <authorList>
            <consortium name="DOE Joint Genome Institute"/>
            <person name="Riley R."/>
            <person name="Haridas S."/>
            <person name="Wolfe K.H."/>
            <person name="Lopes M.R."/>
            <person name="Hittinger C.T."/>
            <person name="Goker M."/>
            <person name="Salamov A."/>
            <person name="Wisecaver J."/>
            <person name="Long T.M."/>
            <person name="Aerts A.L."/>
            <person name="Barry K."/>
            <person name="Choi C."/>
            <person name="Clum A."/>
            <person name="Coughlan A.Y."/>
            <person name="Deshpande S."/>
            <person name="Douglass A.P."/>
            <person name="Hanson S.J."/>
            <person name="Klenk H.-P."/>
            <person name="Labutti K."/>
            <person name="Lapidus A."/>
            <person name="Lindquist E."/>
            <person name="Lipzen A."/>
            <person name="Meier-Kolthoff J.P."/>
            <person name="Ohm R.A."/>
            <person name="Otillar R.P."/>
            <person name="Pangilinan J."/>
            <person name="Peng Y."/>
            <person name="Rokas A."/>
            <person name="Rosa C.A."/>
            <person name="Scheuner C."/>
            <person name="Sibirny A.A."/>
            <person name="Slot J.C."/>
            <person name="Stielow J.B."/>
            <person name="Sun H."/>
            <person name="Kurtzman C.P."/>
            <person name="Blackwell M."/>
            <person name="Grigoriev I.V."/>
            <person name="Jeffries T.W."/>
        </authorList>
    </citation>
    <scope>NUCLEOTIDE SEQUENCE [LARGE SCALE GENOMIC DNA]</scope>
    <source>
        <strain evidence="3">NRRL YB-2248</strain>
    </source>
</reference>
<evidence type="ECO:0000313" key="3">
    <source>
        <dbReference type="Proteomes" id="UP000094801"/>
    </source>
</evidence>
<organism evidence="2 3">
    <name type="scientific">[Candida] arabinofermentans NRRL YB-2248</name>
    <dbReference type="NCBI Taxonomy" id="983967"/>
    <lineage>
        <taxon>Eukaryota</taxon>
        <taxon>Fungi</taxon>
        <taxon>Dikarya</taxon>
        <taxon>Ascomycota</taxon>
        <taxon>Saccharomycotina</taxon>
        <taxon>Pichiomycetes</taxon>
        <taxon>Pichiales</taxon>
        <taxon>Pichiaceae</taxon>
        <taxon>Ogataea</taxon>
        <taxon>Ogataea/Candida clade</taxon>
    </lineage>
</organism>
<dbReference type="GO" id="GO:0016020">
    <property type="term" value="C:membrane"/>
    <property type="evidence" value="ECO:0007669"/>
    <property type="project" value="InterPro"/>
</dbReference>
<dbReference type="STRING" id="983967.A0A1E4SYK9"/>
<dbReference type="PANTHER" id="PTHR10285">
    <property type="entry name" value="URIDINE KINASE"/>
    <property type="match status" value="1"/>
</dbReference>
<feature type="domain" description="Channel forming colicins" evidence="1">
    <location>
        <begin position="23"/>
        <end position="34"/>
    </location>
</feature>
<dbReference type="GO" id="GO:0031640">
    <property type="term" value="P:killing of cells of another organism"/>
    <property type="evidence" value="ECO:0007669"/>
    <property type="project" value="InterPro"/>
</dbReference>
<dbReference type="GO" id="GO:0050829">
    <property type="term" value="P:defense response to Gram-negative bacterium"/>
    <property type="evidence" value="ECO:0007669"/>
    <property type="project" value="InterPro"/>
</dbReference>